<evidence type="ECO:0000256" key="1">
    <source>
        <dbReference type="SAM" id="Phobius"/>
    </source>
</evidence>
<proteinExistence type="predicted"/>
<evidence type="ECO:0000313" key="2">
    <source>
        <dbReference type="EMBL" id="KKN17745.1"/>
    </source>
</evidence>
<keyword evidence="1" id="KW-0812">Transmembrane</keyword>
<protein>
    <submittedName>
        <fullName evidence="2">Uncharacterized protein</fullName>
    </submittedName>
</protein>
<organism evidence="2">
    <name type="scientific">marine sediment metagenome</name>
    <dbReference type="NCBI Taxonomy" id="412755"/>
    <lineage>
        <taxon>unclassified sequences</taxon>
        <taxon>metagenomes</taxon>
        <taxon>ecological metagenomes</taxon>
    </lineage>
</organism>
<dbReference type="EMBL" id="LAZR01003493">
    <property type="protein sequence ID" value="KKN17745.1"/>
    <property type="molecule type" value="Genomic_DNA"/>
</dbReference>
<accession>A0A0F9NE21</accession>
<gene>
    <name evidence="2" type="ORF">LCGC14_0962830</name>
</gene>
<feature type="transmembrane region" description="Helical" evidence="1">
    <location>
        <begin position="20"/>
        <end position="41"/>
    </location>
</feature>
<dbReference type="AlphaFoldDB" id="A0A0F9NE21"/>
<keyword evidence="1" id="KW-0472">Membrane</keyword>
<keyword evidence="1" id="KW-1133">Transmembrane helix</keyword>
<comment type="caution">
    <text evidence="2">The sequence shown here is derived from an EMBL/GenBank/DDBJ whole genome shotgun (WGS) entry which is preliminary data.</text>
</comment>
<reference evidence="2" key="1">
    <citation type="journal article" date="2015" name="Nature">
        <title>Complex archaea that bridge the gap between prokaryotes and eukaryotes.</title>
        <authorList>
            <person name="Spang A."/>
            <person name="Saw J.H."/>
            <person name="Jorgensen S.L."/>
            <person name="Zaremba-Niedzwiedzka K."/>
            <person name="Martijn J."/>
            <person name="Lind A.E."/>
            <person name="van Eijk R."/>
            <person name="Schleper C."/>
            <person name="Guy L."/>
            <person name="Ettema T.J."/>
        </authorList>
    </citation>
    <scope>NUCLEOTIDE SEQUENCE</scope>
</reference>
<name>A0A0F9NE21_9ZZZZ</name>
<sequence>MLPPLLKFYANELRSRGRALAAIAFEAVFYVAVLALLAVAAQQVWVTFVI</sequence>